<dbReference type="Proteomes" id="UP001320609">
    <property type="component" value="Unassembled WGS sequence"/>
</dbReference>
<reference evidence="1 2" key="1">
    <citation type="submission" date="2022-03" db="EMBL/GenBank/DDBJ databases">
        <title>Genomic signatures underlying metal tolerance in selected Arctic bacterial isolates.</title>
        <authorList>
            <person name="Thomas F.A."/>
            <person name="Venkatachalam S."/>
            <person name="Krishnan K.P."/>
        </authorList>
    </citation>
    <scope>NUCLEOTIDE SEQUENCE [LARGE SCALE GENOMIC DNA]</scope>
    <source>
        <strain evidence="1 2">HM116</strain>
    </source>
</reference>
<comment type="caution">
    <text evidence="1">The sequence shown here is derived from an EMBL/GenBank/DDBJ whole genome shotgun (WGS) entry which is preliminary data.</text>
</comment>
<name>A0ABS9S9R0_9GAMM</name>
<keyword evidence="2" id="KW-1185">Reference proteome</keyword>
<accession>A0ABS9S9R0</accession>
<organism evidence="1 2">
    <name type="scientific">Vreelandella neptunia</name>
    <dbReference type="NCBI Taxonomy" id="115551"/>
    <lineage>
        <taxon>Bacteria</taxon>
        <taxon>Pseudomonadati</taxon>
        <taxon>Pseudomonadota</taxon>
        <taxon>Gammaproteobacteria</taxon>
        <taxon>Oceanospirillales</taxon>
        <taxon>Halomonadaceae</taxon>
        <taxon>Vreelandella</taxon>
    </lineage>
</organism>
<evidence type="ECO:0000313" key="1">
    <source>
        <dbReference type="EMBL" id="MCH4812843.1"/>
    </source>
</evidence>
<sequence length="553" mass="60237">MIKQGRYEKGKEKEKNSFKIKPLSQNINTILKKNVLALSLLATAFAPAVQAYEQTKSSGARMVKPLSVKPLSMNSSLSSGYTPSPDRRTSVNKVGSLGFSQQRVTIDKMDRNLASIIERTGIVDLDALMESGIASYNDDKSILSINIASDHASSNSFIETTRMQPLVISAYDPANEMGNIILIESKRHSDGSASMTMRFIGPSYFDNKSTGGGLTDKQHETMTEVYGGNPTEAFRAEGEYSHSFTSITSMGLQTVAGLVMQGSGATLGLHTDYYPDVRTWETTSGGPFVKKITVHVEVKLDPHWKMLVPGAELEGGYYPMYTYSQGGNEILVNGGVMAMPVADYASSFPLDKFVIYYDKESQTALTGLSLIIITFAITWATAGAGAYFGVSLAGLSPLATASVAAGISAGFTIASGNLTQGVTTSPLNLTAVTDKDSTKRYGEFGDKWHNTARNINNEGALSDGYQSSSQFNKEKVDQWDHLVDPMYDLQPEDYILNETNLRKQVRPDPEKMFDNKYDNPNHGNNSCRRFALALVGGSMCRYLYDRGNEGGEA</sequence>
<dbReference type="EMBL" id="JAKVTW010000013">
    <property type="protein sequence ID" value="MCH4812843.1"/>
    <property type="molecule type" value="Genomic_DNA"/>
</dbReference>
<protein>
    <submittedName>
        <fullName evidence="1">Uncharacterized protein</fullName>
    </submittedName>
</protein>
<evidence type="ECO:0000313" key="2">
    <source>
        <dbReference type="Proteomes" id="UP001320609"/>
    </source>
</evidence>
<dbReference type="RefSeq" id="WP_240719137.1">
    <property type="nucleotide sequence ID" value="NZ_JAKVTW010000013.1"/>
</dbReference>
<proteinExistence type="predicted"/>
<gene>
    <name evidence="1" type="ORF">MLE19_16025</name>
</gene>